<dbReference type="GO" id="GO:0003677">
    <property type="term" value="F:DNA binding"/>
    <property type="evidence" value="ECO:0007669"/>
    <property type="project" value="UniProtKB-KW"/>
</dbReference>
<evidence type="ECO:0000256" key="8">
    <source>
        <dbReference type="ARBA" id="ARBA00034617"/>
    </source>
</evidence>
<dbReference type="InterPro" id="IPR027417">
    <property type="entry name" value="P-loop_NTPase"/>
</dbReference>
<dbReference type="EMBL" id="LZYH01000479">
    <property type="protein sequence ID" value="OFC60832.1"/>
    <property type="molecule type" value="Genomic_DNA"/>
</dbReference>
<dbReference type="InterPro" id="IPR014016">
    <property type="entry name" value="UvrD-like_ATP-bd"/>
</dbReference>
<reference evidence="15 16" key="1">
    <citation type="submission" date="2016-06" db="EMBL/GenBank/DDBJ databases">
        <title>Gene turnover analysis identifies the evolutionary adaptation of the extremophile Acidithiobacillus caldus.</title>
        <authorList>
            <person name="Zhang X."/>
        </authorList>
    </citation>
    <scope>NUCLEOTIDE SEQUENCE [LARGE SCALE GENOMIC DNA]</scope>
    <source>
        <strain evidence="15 16">S1</strain>
    </source>
</reference>
<dbReference type="GO" id="GO:0016887">
    <property type="term" value="F:ATP hydrolysis activity"/>
    <property type="evidence" value="ECO:0007669"/>
    <property type="project" value="RHEA"/>
</dbReference>
<comment type="catalytic activity">
    <reaction evidence="11">
        <text>ATP + H2O = ADP + phosphate + H(+)</text>
        <dbReference type="Rhea" id="RHEA:13065"/>
        <dbReference type="ChEBI" id="CHEBI:15377"/>
        <dbReference type="ChEBI" id="CHEBI:15378"/>
        <dbReference type="ChEBI" id="CHEBI:30616"/>
        <dbReference type="ChEBI" id="CHEBI:43474"/>
        <dbReference type="ChEBI" id="CHEBI:456216"/>
        <dbReference type="EC" id="5.6.2.4"/>
    </reaction>
</comment>
<feature type="binding site" evidence="12">
    <location>
        <begin position="21"/>
        <end position="28"/>
    </location>
    <ligand>
        <name>ATP</name>
        <dbReference type="ChEBI" id="CHEBI:30616"/>
    </ligand>
</feature>
<dbReference type="Gene3D" id="1.10.10.160">
    <property type="match status" value="1"/>
</dbReference>
<dbReference type="PROSITE" id="PS51217">
    <property type="entry name" value="UVRD_HELICASE_CTER"/>
    <property type="match status" value="1"/>
</dbReference>
<comment type="caution">
    <text evidence="15">The sequence shown here is derived from an EMBL/GenBank/DDBJ whole genome shotgun (WGS) entry which is preliminary data.</text>
</comment>
<dbReference type="InterPro" id="IPR000212">
    <property type="entry name" value="DNA_helicase_UvrD/REP"/>
</dbReference>
<dbReference type="SUPFAM" id="SSF52540">
    <property type="entry name" value="P-loop containing nucleoside triphosphate hydrolases"/>
    <property type="match status" value="1"/>
</dbReference>
<evidence type="ECO:0000256" key="2">
    <source>
        <dbReference type="ARBA" id="ARBA00022741"/>
    </source>
</evidence>
<dbReference type="InterPro" id="IPR013986">
    <property type="entry name" value="DExx_box_DNA_helicase_dom_sf"/>
</dbReference>
<organism evidence="15 16">
    <name type="scientific">Acidithiobacillus caldus</name>
    <dbReference type="NCBI Taxonomy" id="33059"/>
    <lineage>
        <taxon>Bacteria</taxon>
        <taxon>Pseudomonadati</taxon>
        <taxon>Pseudomonadota</taxon>
        <taxon>Acidithiobacillia</taxon>
        <taxon>Acidithiobacillales</taxon>
        <taxon>Acidithiobacillaceae</taxon>
        <taxon>Acidithiobacillus</taxon>
    </lineage>
</organism>
<dbReference type="InterPro" id="IPR014017">
    <property type="entry name" value="DNA_helicase_UvrD-like_C"/>
</dbReference>
<keyword evidence="2 12" id="KW-0547">Nucleotide-binding</keyword>
<evidence type="ECO:0000259" key="13">
    <source>
        <dbReference type="PROSITE" id="PS51198"/>
    </source>
</evidence>
<keyword evidence="3 12" id="KW-0378">Hydrolase</keyword>
<dbReference type="Gene3D" id="3.40.50.300">
    <property type="entry name" value="P-loop containing nucleotide triphosphate hydrolases"/>
    <property type="match status" value="2"/>
</dbReference>
<keyword evidence="4 12" id="KW-0347">Helicase</keyword>
<dbReference type="EC" id="5.6.2.4" evidence="9"/>
<dbReference type="PANTHER" id="PTHR11070:SF2">
    <property type="entry name" value="ATP-DEPENDENT DNA HELICASE SRS2"/>
    <property type="match status" value="1"/>
</dbReference>
<evidence type="ECO:0000256" key="7">
    <source>
        <dbReference type="ARBA" id="ARBA00023235"/>
    </source>
</evidence>
<dbReference type="GO" id="GO:0043138">
    <property type="term" value="F:3'-5' DNA helicase activity"/>
    <property type="evidence" value="ECO:0007669"/>
    <property type="project" value="UniProtKB-EC"/>
</dbReference>
<dbReference type="Gene3D" id="1.10.486.10">
    <property type="entry name" value="PCRA, domain 4"/>
    <property type="match status" value="1"/>
</dbReference>
<dbReference type="GO" id="GO:0005524">
    <property type="term" value="F:ATP binding"/>
    <property type="evidence" value="ECO:0007669"/>
    <property type="project" value="UniProtKB-UniRule"/>
</dbReference>
<sequence length="609" mass="68837">MQLNAEQKRAVEQDGDVLLLAGAGSGKTLVLAHRAARLLKEGDGRLVAVTFTHDSAAELKRRILRLSPGQEHRIRTGTFHALAMIQLRSAGREIRLLNTGDRNRLIVHALALTEEDIEFDNMVRIIDRVKSELEHRDYSGEGYKTYHAYQDLLRKDRRMDFADLLTEAIDGMQEGSVPPHSMRWLLGDEFQDTDEAQYRWLMLHRELTGAEMTMVGDDDQSIYAFRHALGFAGMERFRDAVQATTLHLSNNYRCAPEILQPAGRLIQHNTYRAEKRIRAASDAGGRIACRYPRDREEEAEWFIASYREDREGWAVLSRTNRLLDVLEIALQQEGIPYFRDSDDDFWSLKEPRALLTMLTGIMEGGKALALPVGNGRGRNLLGQTALERRLAHSRTQLLAGCRAGLYLCGWKASVTEGLLKQLEPLPLSEWKAFVEGWIKETGTEDVKKKTRKLSSGVHFLEYLPGWCTVSLQDPVLLIEGLRRWNAGLLPSVSETCAIALGSIARLRGTLSQRLQFIDRLAQKKQESAPVLGPETVYLTTMHGSKGLEWEKVWISGVEDGVVPHLDGELEEERRLFYVAMTRARRRLELSAVREGNPSPFLAECGIEAE</sequence>
<dbReference type="GO" id="GO:0000725">
    <property type="term" value="P:recombinational repair"/>
    <property type="evidence" value="ECO:0007669"/>
    <property type="project" value="TreeGrafter"/>
</dbReference>
<keyword evidence="5 12" id="KW-0067">ATP-binding</keyword>
<evidence type="ECO:0000256" key="5">
    <source>
        <dbReference type="ARBA" id="ARBA00022840"/>
    </source>
</evidence>
<evidence type="ECO:0000256" key="12">
    <source>
        <dbReference type="PROSITE-ProRule" id="PRU00560"/>
    </source>
</evidence>
<evidence type="ECO:0000256" key="3">
    <source>
        <dbReference type="ARBA" id="ARBA00022801"/>
    </source>
</evidence>
<feature type="domain" description="UvrD-like helicase C-terminal" evidence="14">
    <location>
        <begin position="256"/>
        <end position="546"/>
    </location>
</feature>
<dbReference type="Pfam" id="PF13361">
    <property type="entry name" value="UvrD_C"/>
    <property type="match status" value="2"/>
</dbReference>
<keyword evidence="7" id="KW-0413">Isomerase</keyword>
<feature type="domain" description="UvrD-like helicase ATP-binding" evidence="13">
    <location>
        <begin position="1"/>
        <end position="255"/>
    </location>
</feature>
<protein>
    <recommendedName>
        <fullName evidence="9">DNA 3'-5' helicase</fullName>
        <ecNumber evidence="9">5.6.2.4</ecNumber>
    </recommendedName>
    <alternativeName>
        <fullName evidence="10">DNA 3'-5' helicase II</fullName>
    </alternativeName>
</protein>
<evidence type="ECO:0000256" key="10">
    <source>
        <dbReference type="ARBA" id="ARBA00034923"/>
    </source>
</evidence>
<proteinExistence type="inferred from homology"/>
<dbReference type="Proteomes" id="UP000175707">
    <property type="component" value="Unassembled WGS sequence"/>
</dbReference>
<evidence type="ECO:0000313" key="15">
    <source>
        <dbReference type="EMBL" id="OFC60832.1"/>
    </source>
</evidence>
<dbReference type="Pfam" id="PF00580">
    <property type="entry name" value="UvrD-helicase"/>
    <property type="match status" value="1"/>
</dbReference>
<dbReference type="AlphaFoldDB" id="A0A1E7YWE6"/>
<dbReference type="PROSITE" id="PS51198">
    <property type="entry name" value="UVRD_HELICASE_ATP_BIND"/>
    <property type="match status" value="1"/>
</dbReference>
<dbReference type="PANTHER" id="PTHR11070">
    <property type="entry name" value="UVRD / RECB / PCRA DNA HELICASE FAMILY MEMBER"/>
    <property type="match status" value="1"/>
</dbReference>
<evidence type="ECO:0000313" key="16">
    <source>
        <dbReference type="Proteomes" id="UP000175707"/>
    </source>
</evidence>
<gene>
    <name evidence="15" type="ORF">BAE30_07025</name>
</gene>
<comment type="similarity">
    <text evidence="1">Belongs to the helicase family. UvrD subfamily.</text>
</comment>
<comment type="catalytic activity">
    <reaction evidence="8">
        <text>Couples ATP hydrolysis with the unwinding of duplex DNA by translocating in the 3'-5' direction.</text>
        <dbReference type="EC" id="5.6.2.4"/>
    </reaction>
</comment>
<evidence type="ECO:0000256" key="11">
    <source>
        <dbReference type="ARBA" id="ARBA00048988"/>
    </source>
</evidence>
<evidence type="ECO:0000256" key="4">
    <source>
        <dbReference type="ARBA" id="ARBA00022806"/>
    </source>
</evidence>
<accession>A0A1E7YWE6</accession>
<evidence type="ECO:0000256" key="6">
    <source>
        <dbReference type="ARBA" id="ARBA00023125"/>
    </source>
</evidence>
<evidence type="ECO:0000256" key="1">
    <source>
        <dbReference type="ARBA" id="ARBA00009922"/>
    </source>
</evidence>
<evidence type="ECO:0000259" key="14">
    <source>
        <dbReference type="PROSITE" id="PS51217"/>
    </source>
</evidence>
<dbReference type="CDD" id="cd17932">
    <property type="entry name" value="DEXQc_UvrD"/>
    <property type="match status" value="1"/>
</dbReference>
<keyword evidence="6" id="KW-0238">DNA-binding</keyword>
<evidence type="ECO:0000256" key="9">
    <source>
        <dbReference type="ARBA" id="ARBA00034808"/>
    </source>
</evidence>
<name>A0A1E7YWE6_9PROT</name>